<dbReference type="GO" id="GO:0051060">
    <property type="term" value="F:pullulanase activity"/>
    <property type="evidence" value="ECO:0007669"/>
    <property type="project" value="UniProtKB-EC"/>
</dbReference>
<dbReference type="Pfam" id="PF21653">
    <property type="entry name" value="pulA_all-beta"/>
    <property type="match status" value="1"/>
</dbReference>
<organism evidence="4 5">
    <name type="scientific">Flammeovirga kamogawensis</name>
    <dbReference type="NCBI Taxonomy" id="373891"/>
    <lineage>
        <taxon>Bacteria</taxon>
        <taxon>Pseudomonadati</taxon>
        <taxon>Bacteroidota</taxon>
        <taxon>Cytophagia</taxon>
        <taxon>Cytophagales</taxon>
        <taxon>Flammeovirgaceae</taxon>
        <taxon>Flammeovirga</taxon>
    </lineage>
</organism>
<feature type="signal peptide" evidence="2">
    <location>
        <begin position="1"/>
        <end position="22"/>
    </location>
</feature>
<evidence type="ECO:0000259" key="3">
    <source>
        <dbReference type="SMART" id="SM00642"/>
    </source>
</evidence>
<dbReference type="SUPFAM" id="SSF51445">
    <property type="entry name" value="(Trans)glycosidases"/>
    <property type="match status" value="1"/>
</dbReference>
<accession>A0ABX8H061</accession>
<dbReference type="InterPro" id="IPR004193">
    <property type="entry name" value="Glyco_hydro_13_N"/>
</dbReference>
<dbReference type="InterPro" id="IPR013783">
    <property type="entry name" value="Ig-like_fold"/>
</dbReference>
<feature type="domain" description="Glycosyl hydrolase family 13 catalytic" evidence="3">
    <location>
        <begin position="197"/>
        <end position="578"/>
    </location>
</feature>
<dbReference type="CDD" id="cd02860">
    <property type="entry name" value="E_set_Pullulanase"/>
    <property type="match status" value="1"/>
</dbReference>
<dbReference type="Gene3D" id="2.60.40.10">
    <property type="entry name" value="Immunoglobulins"/>
    <property type="match status" value="1"/>
</dbReference>
<dbReference type="InterPro" id="IPR014756">
    <property type="entry name" value="Ig_E-set"/>
</dbReference>
<dbReference type="InterPro" id="IPR013780">
    <property type="entry name" value="Glyco_hydro_b"/>
</dbReference>
<dbReference type="InterPro" id="IPR006047">
    <property type="entry name" value="GH13_cat_dom"/>
</dbReference>
<dbReference type="InterPro" id="IPR017853">
    <property type="entry name" value="GH"/>
</dbReference>
<dbReference type="SMART" id="SM00642">
    <property type="entry name" value="Aamy"/>
    <property type="match status" value="1"/>
</dbReference>
<dbReference type="Pfam" id="PF00128">
    <property type="entry name" value="Alpha-amylase"/>
    <property type="match status" value="1"/>
</dbReference>
<name>A0ABX8H061_9BACT</name>
<evidence type="ECO:0000313" key="4">
    <source>
        <dbReference type="EMBL" id="QWG08802.1"/>
    </source>
</evidence>
<dbReference type="Pfam" id="PF02922">
    <property type="entry name" value="CBM_48"/>
    <property type="match status" value="1"/>
</dbReference>
<dbReference type="CDD" id="cd11341">
    <property type="entry name" value="AmyAc_Pullulanase_LD-like"/>
    <property type="match status" value="1"/>
</dbReference>
<evidence type="ECO:0000313" key="5">
    <source>
        <dbReference type="Proteomes" id="UP000682802"/>
    </source>
</evidence>
<feature type="chain" id="PRO_5047310161" evidence="2">
    <location>
        <begin position="23"/>
        <end position="677"/>
    </location>
</feature>
<keyword evidence="4" id="KW-0378">Hydrolase</keyword>
<dbReference type="RefSeq" id="WP_205125424.1">
    <property type="nucleotide sequence ID" value="NZ_CP076128.1"/>
</dbReference>
<dbReference type="InterPro" id="IPR011840">
    <property type="entry name" value="PulA_typeI"/>
</dbReference>
<dbReference type="SUPFAM" id="SSF81296">
    <property type="entry name" value="E set domains"/>
    <property type="match status" value="1"/>
</dbReference>
<dbReference type="Gene3D" id="2.60.40.1180">
    <property type="entry name" value="Golgi alpha-mannosidase II"/>
    <property type="match status" value="1"/>
</dbReference>
<dbReference type="EMBL" id="CP076128">
    <property type="protein sequence ID" value="QWG08802.1"/>
    <property type="molecule type" value="Genomic_DNA"/>
</dbReference>
<keyword evidence="2" id="KW-0732">Signal</keyword>
<sequence>MATRKHTQLIGSLLLGVSIAFSSCNSTPKADGHNDFDTSTYENYPAFTGDLGVTYSKQATAFKIWSPTATKVVINLYEDDLKGKPYQVTEMEPTEKGTWSSSIKGDLFGKYYTFQVTVGDKQLDETPGIYATAVGVNGKRGQVIDLTTTNPNGWANDKRPELKELTDAILYEIHVRDITIAENSGAKNKGKFLGLTEVGTVSDKGLKTGIDHIEELGVTHVHLLPSFDYHTIDESKLDQAQYNWGYDPQNYNVPEGSYSTDPSNGGVRIKEFKEMVSAFHKKGIRVVLDVVYNHTFSGDESNFSLEVPGYYYRQNNEGSYSNASACGNETASERAMARKYIVESVLYWAKEYHLDGFRFDLMGIHDVETMNILAKRLKEEVDPSILIYGEGWNAGDSPLPEAKRAIKANTPKLVGVAAFSDDIRDGLKGSVFYDDNIGFVQGADGLTETIKFGIVASTQHPQVDYKAVNYSKAPWAPDPSQTISYVSCHDNHTLFDKLKVSQPKASDSELKKMHKLTSAVILTSQGIPFIHSGAEMLRTKGGEHNSYNKPDAINKLNWDWKFENKDIFEYYQGLIELRKAHPAFRMTSTEMIQKHLKFIDFKDQHMVGYIINGNANGDSAESIAVIFNANKSAKNISKFLPKGKWKVLVDGNKASVKGLKTTSSITIGGVSALVLSK</sequence>
<evidence type="ECO:0000256" key="2">
    <source>
        <dbReference type="SAM" id="SignalP"/>
    </source>
</evidence>
<comment type="similarity">
    <text evidence="1">Belongs to the glycosyl hydrolase 13 family.</text>
</comment>
<reference evidence="4 5" key="1">
    <citation type="submission" date="2021-05" db="EMBL/GenBank/DDBJ databases">
        <title>Comparative genomic studies on the polysaccharide-degrading batcterial strains of the Flammeovirga genus.</title>
        <authorList>
            <person name="Zewei F."/>
            <person name="Zheng Z."/>
            <person name="Yu L."/>
            <person name="Ruyue G."/>
            <person name="Yanhong M."/>
            <person name="Yuanyuan C."/>
            <person name="Jingyan G."/>
            <person name="Wenjun H."/>
        </authorList>
    </citation>
    <scope>NUCLEOTIDE SEQUENCE [LARGE SCALE GENOMIC DNA]</scope>
    <source>
        <strain evidence="4 5">YS10</strain>
    </source>
</reference>
<evidence type="ECO:0000256" key="1">
    <source>
        <dbReference type="ARBA" id="ARBA00008061"/>
    </source>
</evidence>
<proteinExistence type="inferred from homology"/>
<gene>
    <name evidence="4" type="primary">pulA</name>
    <name evidence="4" type="ORF">KM029_07630</name>
</gene>
<dbReference type="PANTHER" id="PTHR43002">
    <property type="entry name" value="GLYCOGEN DEBRANCHING ENZYME"/>
    <property type="match status" value="1"/>
</dbReference>
<dbReference type="Gene3D" id="3.20.20.80">
    <property type="entry name" value="Glycosidases"/>
    <property type="match status" value="1"/>
</dbReference>
<protein>
    <submittedName>
        <fullName evidence="4">Type I pullulanase</fullName>
        <ecNumber evidence="4">3.2.1.41</ecNumber>
    </submittedName>
</protein>
<dbReference type="Proteomes" id="UP000682802">
    <property type="component" value="Chromosome 1"/>
</dbReference>
<dbReference type="EC" id="3.2.1.41" evidence="4"/>
<dbReference type="NCBIfam" id="TIGR02104">
    <property type="entry name" value="pulA_typeI"/>
    <property type="match status" value="1"/>
</dbReference>
<dbReference type="InterPro" id="IPR049117">
    <property type="entry name" value="pulA_all-beta"/>
</dbReference>
<keyword evidence="4" id="KW-0326">Glycosidase</keyword>
<dbReference type="PROSITE" id="PS51257">
    <property type="entry name" value="PROKAR_LIPOPROTEIN"/>
    <property type="match status" value="1"/>
</dbReference>
<keyword evidence="5" id="KW-1185">Reference proteome</keyword>